<dbReference type="HAMAP" id="MF_00835">
    <property type="entry name" value="BioC"/>
    <property type="match status" value="1"/>
</dbReference>
<dbReference type="SUPFAM" id="SSF53335">
    <property type="entry name" value="S-adenosyl-L-methionine-dependent methyltransferases"/>
    <property type="match status" value="1"/>
</dbReference>
<evidence type="ECO:0000313" key="7">
    <source>
        <dbReference type="EMBL" id="PRZ14816.1"/>
    </source>
</evidence>
<evidence type="ECO:0000256" key="1">
    <source>
        <dbReference type="ARBA" id="ARBA00022603"/>
    </source>
</evidence>
<dbReference type="NCBIfam" id="TIGR02072">
    <property type="entry name" value="BioC"/>
    <property type="match status" value="1"/>
</dbReference>
<comment type="pathway">
    <text evidence="5">Cofactor biosynthesis; biotin biosynthesis.</text>
</comment>
<accession>A0ABX5EPJ0</accession>
<dbReference type="Gene3D" id="3.40.50.150">
    <property type="entry name" value="Vaccinia Virus protein VP39"/>
    <property type="match status" value="1"/>
</dbReference>
<sequence length="278" mass="31164">MIDKQRVARSFNAAAATYDRYADVQRKMARQLLDSVIQGGPSPQRVLEVGCGTGYLTALLSEAFPRAEIVALDLAEAMVSEAKRRVATDRVTFIVADAEAWSATAKGSYDLIISNAAIQWFTQPQTVLEHWFRLLRPGGRMVAGTFGSDTFVELHRICATVEKEWGLPTQTHGLPLLSAARWKVWLDGAGWMETEVREERVKVEFASCRQFLSALKKTGASHSQSRLPLATERRLLKEVMNRYDREYAVPDGVIATYHVLLMEGKKTEKTCQTSRVVR</sequence>
<reference evidence="7 8" key="1">
    <citation type="submission" date="2018-03" db="EMBL/GenBank/DDBJ databases">
        <title>Genomic Encyclopedia of Archaeal and Bacterial Type Strains, Phase II (KMG-II): from individual species to whole genera.</title>
        <authorList>
            <person name="Goeker M."/>
        </authorList>
    </citation>
    <scope>NUCLEOTIDE SEQUENCE [LARGE SCALE GENOMIC DNA]</scope>
    <source>
        <strain evidence="7 8">RHA1</strain>
    </source>
</reference>
<evidence type="ECO:0000256" key="4">
    <source>
        <dbReference type="ARBA" id="ARBA00022756"/>
    </source>
</evidence>
<dbReference type="InterPro" id="IPR011814">
    <property type="entry name" value="BioC"/>
</dbReference>
<name>A0ABX5EPJ0_9BACL</name>
<dbReference type="EC" id="2.1.1.197" evidence="5"/>
<gene>
    <name evidence="5" type="primary">bioC</name>
    <name evidence="7" type="ORF">CLV36_105131</name>
</gene>
<comment type="function">
    <text evidence="5">Converts the free carboxyl group of a malonyl-thioester to its methyl ester by transfer of a methyl group from S-adenosyl-L-methionine (SAM). It allows to synthesize pimeloyl-ACP via the fatty acid synthetic pathway.</text>
</comment>
<proteinExistence type="inferred from homology"/>
<organism evidence="7 8">
    <name type="scientific">Laceyella sediminis</name>
    <dbReference type="NCBI Taxonomy" id="573074"/>
    <lineage>
        <taxon>Bacteria</taxon>
        <taxon>Bacillati</taxon>
        <taxon>Bacillota</taxon>
        <taxon>Bacilli</taxon>
        <taxon>Bacillales</taxon>
        <taxon>Thermoactinomycetaceae</taxon>
        <taxon>Laceyella</taxon>
    </lineage>
</organism>
<comment type="similarity">
    <text evidence="5">Belongs to the methyltransferase superfamily.</text>
</comment>
<evidence type="ECO:0000259" key="6">
    <source>
        <dbReference type="Pfam" id="PF13649"/>
    </source>
</evidence>
<comment type="caution">
    <text evidence="7">The sequence shown here is derived from an EMBL/GenBank/DDBJ whole genome shotgun (WGS) entry which is preliminary data.</text>
</comment>
<dbReference type="EMBL" id="PVTZ01000005">
    <property type="protein sequence ID" value="PRZ14816.1"/>
    <property type="molecule type" value="Genomic_DNA"/>
</dbReference>
<protein>
    <recommendedName>
        <fullName evidence="5">Malonyl-[acyl-carrier protein] O-methyltransferase</fullName>
        <shortName evidence="5">Malonyl-ACP O-methyltransferase</shortName>
        <ecNumber evidence="5">2.1.1.197</ecNumber>
    </recommendedName>
    <alternativeName>
        <fullName evidence="5">Biotin synthesis protein BioC</fullName>
    </alternativeName>
</protein>
<keyword evidence="8" id="KW-1185">Reference proteome</keyword>
<feature type="domain" description="Methyltransferase" evidence="6">
    <location>
        <begin position="46"/>
        <end position="139"/>
    </location>
</feature>
<keyword evidence="4 5" id="KW-0093">Biotin biosynthesis</keyword>
<dbReference type="Pfam" id="PF13649">
    <property type="entry name" value="Methyltransf_25"/>
    <property type="match status" value="1"/>
</dbReference>
<dbReference type="CDD" id="cd02440">
    <property type="entry name" value="AdoMet_MTases"/>
    <property type="match status" value="1"/>
</dbReference>
<comment type="catalytic activity">
    <reaction evidence="5">
        <text>malonyl-[ACP] + S-adenosyl-L-methionine = malonyl-[ACP] methyl ester + S-adenosyl-L-homocysteine</text>
        <dbReference type="Rhea" id="RHEA:17105"/>
        <dbReference type="Rhea" id="RHEA-COMP:9623"/>
        <dbReference type="Rhea" id="RHEA-COMP:9954"/>
        <dbReference type="ChEBI" id="CHEBI:57856"/>
        <dbReference type="ChEBI" id="CHEBI:59789"/>
        <dbReference type="ChEBI" id="CHEBI:78449"/>
        <dbReference type="ChEBI" id="CHEBI:78845"/>
        <dbReference type="EC" id="2.1.1.197"/>
    </reaction>
</comment>
<evidence type="ECO:0000256" key="3">
    <source>
        <dbReference type="ARBA" id="ARBA00022691"/>
    </source>
</evidence>
<dbReference type="InterPro" id="IPR029063">
    <property type="entry name" value="SAM-dependent_MTases_sf"/>
</dbReference>
<dbReference type="RefSeq" id="WP_106342302.1">
    <property type="nucleotide sequence ID" value="NZ_PVTZ01000005.1"/>
</dbReference>
<keyword evidence="2 5" id="KW-0808">Transferase</keyword>
<dbReference type="Proteomes" id="UP000238836">
    <property type="component" value="Unassembled WGS sequence"/>
</dbReference>
<evidence type="ECO:0000313" key="8">
    <source>
        <dbReference type="Proteomes" id="UP000238836"/>
    </source>
</evidence>
<evidence type="ECO:0000256" key="5">
    <source>
        <dbReference type="HAMAP-Rule" id="MF_00835"/>
    </source>
</evidence>
<dbReference type="PANTHER" id="PTHR43861">
    <property type="entry name" value="TRANS-ACONITATE 2-METHYLTRANSFERASE-RELATED"/>
    <property type="match status" value="1"/>
</dbReference>
<keyword evidence="1 5" id="KW-0489">Methyltransferase</keyword>
<evidence type="ECO:0000256" key="2">
    <source>
        <dbReference type="ARBA" id="ARBA00022679"/>
    </source>
</evidence>
<dbReference type="InterPro" id="IPR041698">
    <property type="entry name" value="Methyltransf_25"/>
</dbReference>
<keyword evidence="3 5" id="KW-0949">S-adenosyl-L-methionine</keyword>